<evidence type="ECO:0000313" key="1">
    <source>
        <dbReference type="EMBL" id="CAL1568220.1"/>
    </source>
</evidence>
<name>A0AAV2ITB2_KNICA</name>
<reference evidence="1 2" key="1">
    <citation type="submission" date="2024-04" db="EMBL/GenBank/DDBJ databases">
        <authorList>
            <person name="Waldvogel A.-M."/>
            <person name="Schoenle A."/>
        </authorList>
    </citation>
    <scope>NUCLEOTIDE SEQUENCE [LARGE SCALE GENOMIC DNA]</scope>
</reference>
<evidence type="ECO:0000313" key="2">
    <source>
        <dbReference type="Proteomes" id="UP001497482"/>
    </source>
</evidence>
<organism evidence="1 2">
    <name type="scientific">Knipowitschia caucasica</name>
    <name type="common">Caucasian dwarf goby</name>
    <name type="synonym">Pomatoschistus caucasicus</name>
    <dbReference type="NCBI Taxonomy" id="637954"/>
    <lineage>
        <taxon>Eukaryota</taxon>
        <taxon>Metazoa</taxon>
        <taxon>Chordata</taxon>
        <taxon>Craniata</taxon>
        <taxon>Vertebrata</taxon>
        <taxon>Euteleostomi</taxon>
        <taxon>Actinopterygii</taxon>
        <taxon>Neopterygii</taxon>
        <taxon>Teleostei</taxon>
        <taxon>Neoteleostei</taxon>
        <taxon>Acanthomorphata</taxon>
        <taxon>Gobiaria</taxon>
        <taxon>Gobiiformes</taxon>
        <taxon>Gobioidei</taxon>
        <taxon>Gobiidae</taxon>
        <taxon>Gobiinae</taxon>
        <taxon>Knipowitschia</taxon>
    </lineage>
</organism>
<gene>
    <name evidence="1" type="ORF">KC01_LOCUS887</name>
</gene>
<accession>A0AAV2ITB2</accession>
<dbReference type="Proteomes" id="UP001497482">
    <property type="component" value="Chromosome 1"/>
</dbReference>
<proteinExistence type="predicted"/>
<dbReference type="AlphaFoldDB" id="A0AAV2ITB2"/>
<sequence>MIQPFCCLELHRQDSMSLVPLQCLAVLSSTLLQPQPLQLVHPTSFLQVPSIYDKSIFGHFLFSQRKPE</sequence>
<dbReference type="EMBL" id="OZ035823">
    <property type="protein sequence ID" value="CAL1568220.1"/>
    <property type="molecule type" value="Genomic_DNA"/>
</dbReference>
<protein>
    <submittedName>
        <fullName evidence="1">Uncharacterized protein</fullName>
    </submittedName>
</protein>
<keyword evidence="2" id="KW-1185">Reference proteome</keyword>